<reference evidence="12" key="1">
    <citation type="submission" date="2024-05" db="EMBL/GenBank/DDBJ databases">
        <title>Draft genome sequence of Pseudomonas iranensis M7D1.</title>
        <authorList>
            <person name="Miller S.L."/>
            <person name="Nsubuga A."/>
            <person name="Lu N."/>
            <person name="King J."/>
            <person name="Shears P."/>
            <person name="Lawson P.A."/>
        </authorList>
    </citation>
    <scope>NUCLEOTIDE SEQUENCE</scope>
    <source>
        <strain evidence="12">M7D1</strain>
    </source>
</reference>
<evidence type="ECO:0000259" key="11">
    <source>
        <dbReference type="PROSITE" id="PS51371"/>
    </source>
</evidence>
<dbReference type="EMBL" id="CP157354">
    <property type="protein sequence ID" value="XBL97888.1"/>
    <property type="molecule type" value="Genomic_DNA"/>
</dbReference>
<dbReference type="Pfam" id="PF00571">
    <property type="entry name" value="CBS"/>
    <property type="match status" value="2"/>
</dbReference>
<dbReference type="InterPro" id="IPR001216">
    <property type="entry name" value="P-phosphate_BS"/>
</dbReference>
<dbReference type="InterPro" id="IPR046353">
    <property type="entry name" value="CBS_C"/>
</dbReference>
<dbReference type="InterPro" id="IPR000644">
    <property type="entry name" value="CBS_dom"/>
</dbReference>
<dbReference type="SUPFAM" id="SSF53686">
    <property type="entry name" value="Tryptophan synthase beta subunit-like PLP-dependent enzymes"/>
    <property type="match status" value="1"/>
</dbReference>
<dbReference type="SMART" id="SM00116">
    <property type="entry name" value="CBS"/>
    <property type="match status" value="1"/>
</dbReference>
<accession>A0AAU7F1Z2</accession>
<dbReference type="InterPro" id="IPR050214">
    <property type="entry name" value="Cys_Synth/Cystath_Beta-Synth"/>
</dbReference>
<evidence type="ECO:0000256" key="6">
    <source>
        <dbReference type="ARBA" id="ARBA00047931"/>
    </source>
</evidence>
<comment type="catalytic activity">
    <reaction evidence="6">
        <text>O-acetyl-L-serine + hydrogen sulfide = L-cysteine + acetate</text>
        <dbReference type="Rhea" id="RHEA:14829"/>
        <dbReference type="ChEBI" id="CHEBI:29919"/>
        <dbReference type="ChEBI" id="CHEBI:30089"/>
        <dbReference type="ChEBI" id="CHEBI:35235"/>
        <dbReference type="ChEBI" id="CHEBI:58340"/>
        <dbReference type="EC" id="2.5.1.47"/>
    </reaction>
</comment>
<dbReference type="InterPro" id="IPR001926">
    <property type="entry name" value="TrpB-like_PALP"/>
</dbReference>
<evidence type="ECO:0000256" key="7">
    <source>
        <dbReference type="ARBA" id="ARBA00072081"/>
    </source>
</evidence>
<sequence>MSKESRPAVLGLIGNTPLVQVTRFDTGPCTLFLKLESQNPGGSIKDRIGLAMIDAAERDGRLQPGGTIVEATAGNTGLGLALVGRAKGYRVVLVVPDKMSTEKVLHLKAMGAEVHITRSDVGKGHPEYYQDVAARLAKDIPGAFFADQFNNPANPLAHECSTAPEIWAQTEHDLDAIVVGVGSAGTLTGLSRFFKRVQPDLEMVLADPIGSVMAQYSRDGTLPTPGSWAVEGIGEDFIPSITDLSSVRHAYSISDAESFDHARQLLKAEGILGGSSTGTLFAAALRYCREQTEPKRVVSFVCDTGTRYLSKVYNDQWMTDQGLLQRKGYGDLRDLIARRFEDGRVISVGPDDTLLTAFQRMRLADVSQLPVLVEGKQLVGVIDESDILLGVHEDAARFSQPVSSVMTDKLQTLAPAASLAELESVLSRGLVAIIADASGFHGLITRTDMLNQLRRSLA</sequence>
<dbReference type="GO" id="GO:0004124">
    <property type="term" value="F:cysteine synthase activity"/>
    <property type="evidence" value="ECO:0007669"/>
    <property type="project" value="UniProtKB-EC"/>
</dbReference>
<organism evidence="12">
    <name type="scientific">Pseudomonas iranensis</name>
    <dbReference type="NCBI Taxonomy" id="2745503"/>
    <lineage>
        <taxon>Bacteria</taxon>
        <taxon>Pseudomonadati</taxon>
        <taxon>Pseudomonadota</taxon>
        <taxon>Gammaproteobacteria</taxon>
        <taxon>Pseudomonadales</taxon>
        <taxon>Pseudomonadaceae</taxon>
        <taxon>Pseudomonas</taxon>
    </lineage>
</organism>
<dbReference type="PANTHER" id="PTHR10314">
    <property type="entry name" value="CYSTATHIONINE BETA-SYNTHASE"/>
    <property type="match status" value="1"/>
</dbReference>
<gene>
    <name evidence="12" type="ORF">ABHN08_08025</name>
</gene>
<comment type="similarity">
    <text evidence="3">Belongs to the cysteine synthase/cystathionine beta-synthase family.</text>
</comment>
<comment type="pathway">
    <text evidence="2">Amino-acid biosynthesis; L-cysteine biosynthesis; L-cysteine from L-serine: step 2/2.</text>
</comment>
<dbReference type="GO" id="GO:0006535">
    <property type="term" value="P:cysteine biosynthetic process from serine"/>
    <property type="evidence" value="ECO:0007669"/>
    <property type="project" value="InterPro"/>
</dbReference>
<dbReference type="Gene3D" id="3.40.50.1100">
    <property type="match status" value="2"/>
</dbReference>
<evidence type="ECO:0000256" key="9">
    <source>
        <dbReference type="ARBA" id="ARBA00079153"/>
    </source>
</evidence>
<protein>
    <recommendedName>
        <fullName evidence="7">Cysteine synthase B</fullName>
        <ecNumber evidence="4">2.5.1.47</ecNumber>
    </recommendedName>
    <alternativeName>
        <fullName evidence="8">O-acetylserine (thiol)-lyase B</fullName>
    </alternativeName>
    <alternativeName>
        <fullName evidence="9">O-acetylserine sulfhydrylase B</fullName>
    </alternativeName>
</protein>
<evidence type="ECO:0000256" key="5">
    <source>
        <dbReference type="ARBA" id="ARBA00022898"/>
    </source>
</evidence>
<dbReference type="InterPro" id="IPR036052">
    <property type="entry name" value="TrpB-like_PALP_sf"/>
</dbReference>
<dbReference type="Gene3D" id="3.10.580.10">
    <property type="entry name" value="CBS-domain"/>
    <property type="match status" value="1"/>
</dbReference>
<evidence type="ECO:0000256" key="3">
    <source>
        <dbReference type="ARBA" id="ARBA00007103"/>
    </source>
</evidence>
<name>A0AAU7F1Z2_9PSED</name>
<evidence type="ECO:0000313" key="12">
    <source>
        <dbReference type="EMBL" id="XBL97888.1"/>
    </source>
</evidence>
<dbReference type="SUPFAM" id="SSF54631">
    <property type="entry name" value="CBS-domain pair"/>
    <property type="match status" value="1"/>
</dbReference>
<dbReference type="CDD" id="cd04608">
    <property type="entry name" value="CBS_pair_CBS"/>
    <property type="match status" value="1"/>
</dbReference>
<dbReference type="Pfam" id="PF00291">
    <property type="entry name" value="PALP"/>
    <property type="match status" value="1"/>
</dbReference>
<keyword evidence="5" id="KW-0663">Pyridoxal phosphate</keyword>
<evidence type="ECO:0000256" key="8">
    <source>
        <dbReference type="ARBA" id="ARBA00078257"/>
    </source>
</evidence>
<comment type="cofactor">
    <cofactor evidence="1">
        <name>pyridoxal 5'-phosphate</name>
        <dbReference type="ChEBI" id="CHEBI:597326"/>
    </cofactor>
</comment>
<dbReference type="AlphaFoldDB" id="A0AAU7F1Z2"/>
<dbReference type="FunFam" id="3.40.50.1100:FF:000003">
    <property type="entry name" value="Cystathionine beta-synthase"/>
    <property type="match status" value="1"/>
</dbReference>
<dbReference type="InterPro" id="IPR046342">
    <property type="entry name" value="CBS_dom_sf"/>
</dbReference>
<feature type="domain" description="CBS" evidence="11">
    <location>
        <begin position="337"/>
        <end position="397"/>
    </location>
</feature>
<dbReference type="EC" id="2.5.1.47" evidence="4"/>
<evidence type="ECO:0000256" key="2">
    <source>
        <dbReference type="ARBA" id="ARBA00004962"/>
    </source>
</evidence>
<keyword evidence="10" id="KW-0129">CBS domain</keyword>
<evidence type="ECO:0000256" key="1">
    <source>
        <dbReference type="ARBA" id="ARBA00001933"/>
    </source>
</evidence>
<dbReference type="PROSITE" id="PS00901">
    <property type="entry name" value="CYS_SYNTHASE"/>
    <property type="match status" value="1"/>
</dbReference>
<proteinExistence type="inferred from homology"/>
<dbReference type="FunFam" id="3.40.50.1100:FF:000118">
    <property type="entry name" value="Related to CYS4-cystathionine beta-synthase"/>
    <property type="match status" value="1"/>
</dbReference>
<evidence type="ECO:0000256" key="10">
    <source>
        <dbReference type="PROSITE-ProRule" id="PRU00703"/>
    </source>
</evidence>
<dbReference type="CDD" id="cd01561">
    <property type="entry name" value="CBS_like"/>
    <property type="match status" value="1"/>
</dbReference>
<dbReference type="PROSITE" id="PS51371">
    <property type="entry name" value="CBS"/>
    <property type="match status" value="1"/>
</dbReference>
<evidence type="ECO:0000256" key="4">
    <source>
        <dbReference type="ARBA" id="ARBA00012681"/>
    </source>
</evidence>